<evidence type="ECO:0000313" key="2">
    <source>
        <dbReference type="EMBL" id="RBP51658.1"/>
    </source>
</evidence>
<feature type="transmembrane region" description="Helical" evidence="1">
    <location>
        <begin position="252"/>
        <end position="271"/>
    </location>
</feature>
<dbReference type="Proteomes" id="UP000253083">
    <property type="component" value="Unassembled WGS sequence"/>
</dbReference>
<dbReference type="Pfam" id="PF05982">
    <property type="entry name" value="Sbt_1"/>
    <property type="match status" value="1"/>
</dbReference>
<organism evidence="2 3">
    <name type="scientific">Arenicella xantha</name>
    <dbReference type="NCBI Taxonomy" id="644221"/>
    <lineage>
        <taxon>Bacteria</taxon>
        <taxon>Pseudomonadati</taxon>
        <taxon>Pseudomonadota</taxon>
        <taxon>Gammaproteobacteria</taxon>
        <taxon>Arenicellales</taxon>
        <taxon>Arenicellaceae</taxon>
        <taxon>Arenicella</taxon>
    </lineage>
</organism>
<feature type="transmembrane region" description="Helical" evidence="1">
    <location>
        <begin position="155"/>
        <end position="178"/>
    </location>
</feature>
<dbReference type="PANTHER" id="PTHR40400:SF1">
    <property type="entry name" value="SLR1512 PROTEIN"/>
    <property type="match status" value="1"/>
</dbReference>
<gene>
    <name evidence="2" type="ORF">DFR28_1021090</name>
</gene>
<feature type="transmembrane region" description="Helical" evidence="1">
    <location>
        <begin position="283"/>
        <end position="304"/>
    </location>
</feature>
<dbReference type="OrthoDB" id="345121at2"/>
<keyword evidence="1" id="KW-1133">Transmembrane helix</keyword>
<accession>A0A395JQ11</accession>
<evidence type="ECO:0000256" key="1">
    <source>
        <dbReference type="SAM" id="Phobius"/>
    </source>
</evidence>
<reference evidence="2 3" key="1">
    <citation type="submission" date="2018-06" db="EMBL/GenBank/DDBJ databases">
        <title>Genomic Encyclopedia of Type Strains, Phase IV (KMG-IV): sequencing the most valuable type-strain genomes for metagenomic binning, comparative biology and taxonomic classification.</title>
        <authorList>
            <person name="Goeker M."/>
        </authorList>
    </citation>
    <scope>NUCLEOTIDE SEQUENCE [LARGE SCALE GENOMIC DNA]</scope>
    <source>
        <strain evidence="2 3">DSM 24032</strain>
    </source>
</reference>
<dbReference type="EMBL" id="QNRT01000002">
    <property type="protein sequence ID" value="RBP51658.1"/>
    <property type="molecule type" value="Genomic_DNA"/>
</dbReference>
<protein>
    <recommendedName>
        <fullName evidence="4">Sodium-dependent bicarbonate transport family permease</fullName>
    </recommendedName>
</protein>
<feature type="transmembrane region" description="Helical" evidence="1">
    <location>
        <begin position="6"/>
        <end position="24"/>
    </location>
</feature>
<feature type="transmembrane region" description="Helical" evidence="1">
    <location>
        <begin position="125"/>
        <end position="143"/>
    </location>
</feature>
<keyword evidence="1" id="KW-0812">Transmembrane</keyword>
<proteinExistence type="predicted"/>
<feature type="transmembrane region" description="Helical" evidence="1">
    <location>
        <begin position="190"/>
        <end position="209"/>
    </location>
</feature>
<name>A0A395JQ11_9GAMM</name>
<evidence type="ECO:0008006" key="4">
    <source>
        <dbReference type="Google" id="ProtNLM"/>
    </source>
</evidence>
<sequence>MSSVDPIIWFFMFGIFAGVVKSELRLPGPIYEFVSMLLLLTIGLKGGIELAQRPFFTLLPEISAVLAAGFALPLLAFPILMYLGRFSRVDSASIAAHYGSVSVGTFAVAVAYMHSQNIFYEEYMALFVVILEVPAILVGILLARGVTTGSVKWSAVMHEVLLGKGVMLLLGGLAIGWLSGPQGVETISPLFFGLFKGILALFLLEMGLITATQLGSLRRYGLFLVGFGIIMPLCFAVIGAALGAWLGLSVGGTSILATLFASASYIAVPAAMRVSVPEANPTLSLTASLGITFPFNILLGIPLYHALSTKLFAILGGS</sequence>
<keyword evidence="1" id="KW-0472">Membrane</keyword>
<dbReference type="PANTHER" id="PTHR40400">
    <property type="entry name" value="SLR1512 PROTEIN"/>
    <property type="match status" value="1"/>
</dbReference>
<keyword evidence="3" id="KW-1185">Reference proteome</keyword>
<feature type="transmembrane region" description="Helical" evidence="1">
    <location>
        <begin position="62"/>
        <end position="83"/>
    </location>
</feature>
<dbReference type="AlphaFoldDB" id="A0A395JQ11"/>
<evidence type="ECO:0000313" key="3">
    <source>
        <dbReference type="Proteomes" id="UP000253083"/>
    </source>
</evidence>
<dbReference type="RefSeq" id="WP_113954409.1">
    <property type="nucleotide sequence ID" value="NZ_QNRT01000002.1"/>
</dbReference>
<comment type="caution">
    <text evidence="2">The sequence shown here is derived from an EMBL/GenBank/DDBJ whole genome shotgun (WGS) entry which is preliminary data.</text>
</comment>
<feature type="transmembrane region" description="Helical" evidence="1">
    <location>
        <begin position="95"/>
        <end position="113"/>
    </location>
</feature>
<dbReference type="InParanoid" id="A0A395JQ11"/>
<dbReference type="InterPro" id="IPR010293">
    <property type="entry name" value="Sbt_1"/>
</dbReference>
<feature type="transmembrane region" description="Helical" evidence="1">
    <location>
        <begin position="221"/>
        <end position="246"/>
    </location>
</feature>